<keyword evidence="1" id="KW-1133">Transmembrane helix</keyword>
<name>A0AAU8MII1_9CAUD</name>
<accession>A0AAU8MII1</accession>
<evidence type="ECO:0000313" key="3">
    <source>
        <dbReference type="EMBL" id="XCO00424.1"/>
    </source>
</evidence>
<evidence type="ECO:0000256" key="1">
    <source>
        <dbReference type="SAM" id="Phobius"/>
    </source>
</evidence>
<proteinExistence type="predicted"/>
<protein>
    <submittedName>
        <fullName evidence="4">Uncharacterized protein</fullName>
    </submittedName>
</protein>
<organism evidence="4">
    <name type="scientific">Geladintestivirus 1</name>
    <dbReference type="NCBI Taxonomy" id="3233133"/>
    <lineage>
        <taxon>Viruses</taxon>
        <taxon>Duplodnaviria</taxon>
        <taxon>Heunggongvirae</taxon>
        <taxon>Uroviricota</taxon>
        <taxon>Caudoviricetes</taxon>
        <taxon>Crassvirales</taxon>
    </lineage>
</organism>
<evidence type="ECO:0000313" key="2">
    <source>
        <dbReference type="EMBL" id="XCO00327.1"/>
    </source>
</evidence>
<dbReference type="EMBL" id="PP965497">
    <property type="protein sequence ID" value="XCO00327.1"/>
    <property type="molecule type" value="Genomic_DNA"/>
</dbReference>
<feature type="transmembrane region" description="Helical" evidence="1">
    <location>
        <begin position="102"/>
        <end position="123"/>
    </location>
</feature>
<dbReference type="EMBL" id="PP965499">
    <property type="protein sequence ID" value="XCO00522.1"/>
    <property type="molecule type" value="Genomic_DNA"/>
</dbReference>
<dbReference type="EMBL" id="PP965498">
    <property type="protein sequence ID" value="XCO00424.1"/>
    <property type="molecule type" value="Genomic_DNA"/>
</dbReference>
<reference evidence="4" key="1">
    <citation type="submission" date="2024-06" db="EMBL/GenBank/DDBJ databases">
        <title>Intestivirid acquisition increases across infancy in a wild primate population.</title>
        <authorList>
            <person name="Schneider-Creas I.A."/>
            <person name="Moya I.L."/>
            <person name="Chiou K.L."/>
            <person name="Baniel A."/>
            <person name="Azanaw Haile A."/>
            <person name="Kebede F."/>
            <person name="Abebe B."/>
            <person name="Snyder-Mackler N."/>
            <person name="Varsani A."/>
        </authorList>
    </citation>
    <scope>NUCLEOTIDE SEQUENCE</scope>
    <source>
        <strain evidence="2">Int_RNL_2016_0117_DIX</strain>
        <strain evidence="4">Int_RNL_2017_0546_COW</strain>
        <strain evidence="3">Int_RNL_2018_0945_COW</strain>
    </source>
</reference>
<evidence type="ECO:0000313" key="4">
    <source>
        <dbReference type="EMBL" id="XCO00522.1"/>
    </source>
</evidence>
<keyword evidence="1" id="KW-0812">Transmembrane</keyword>
<keyword evidence="1" id="KW-0472">Membrane</keyword>
<sequence>MDKQELEKKLSRKTKTQLINELLLSKEKTENLADTVSSYSDKILLLTNKIKGLEKTNEDNNKEYLATIRKLYTSNKDSTNSFQKQIRELEDKLRINITVNRVLSSVSIISILILISIILQNLIN</sequence>